<name>A0A6M3XNM0_9ZZZZ</name>
<dbReference type="AlphaFoldDB" id="A0A6M3XNM0"/>
<evidence type="ECO:0000313" key="2">
    <source>
        <dbReference type="EMBL" id="QJA65276.1"/>
    </source>
</evidence>
<evidence type="ECO:0000313" key="3">
    <source>
        <dbReference type="EMBL" id="QJA83976.1"/>
    </source>
</evidence>
<evidence type="ECO:0008006" key="5">
    <source>
        <dbReference type="Google" id="ProtNLM"/>
    </source>
</evidence>
<feature type="region of interest" description="Disordered" evidence="1">
    <location>
        <begin position="134"/>
        <end position="210"/>
    </location>
</feature>
<feature type="compositionally biased region" description="Basic and acidic residues" evidence="1">
    <location>
        <begin position="1"/>
        <end position="13"/>
    </location>
</feature>
<dbReference type="EMBL" id="MT144787">
    <property type="protein sequence ID" value="QJH99421.1"/>
    <property type="molecule type" value="Genomic_DNA"/>
</dbReference>
<feature type="compositionally biased region" description="Basic and acidic residues" evidence="1">
    <location>
        <begin position="134"/>
        <end position="146"/>
    </location>
</feature>
<accession>A0A6M3XNM0</accession>
<evidence type="ECO:0000313" key="4">
    <source>
        <dbReference type="EMBL" id="QJH99421.1"/>
    </source>
</evidence>
<gene>
    <name evidence="3" type="ORF">MM415A00243_0038</name>
    <name evidence="2" type="ORF">MM415B00422_0038</name>
    <name evidence="4" type="ORF">TM448B01581_0016</name>
</gene>
<proteinExistence type="predicted"/>
<organism evidence="4">
    <name type="scientific">viral metagenome</name>
    <dbReference type="NCBI Taxonomy" id="1070528"/>
    <lineage>
        <taxon>unclassified sequences</taxon>
        <taxon>metagenomes</taxon>
        <taxon>organismal metagenomes</taxon>
    </lineage>
</organism>
<dbReference type="InterPro" id="IPR007731">
    <property type="entry name" value="DUF669"/>
</dbReference>
<feature type="region of interest" description="Disordered" evidence="1">
    <location>
        <begin position="1"/>
        <end position="28"/>
    </location>
</feature>
<protein>
    <recommendedName>
        <fullName evidence="5">DUF669 domain-containing protein</fullName>
    </recommendedName>
</protein>
<dbReference type="EMBL" id="MT142521">
    <property type="protein sequence ID" value="QJA83976.1"/>
    <property type="molecule type" value="Genomic_DNA"/>
</dbReference>
<sequence length="210" mass="23302">MTYPHGDEQDRAFSFDPNSVPPDDRGSHFDPIPSGWYPAIVDDSEIKRSQSGWQGLKLRFSISGHEYTGRKIYTQITVACPSSAEAESIGRRQLWDLTSAMNGGQPFRFHRTDELHGRPLCIKVGMEKLTAYHEEQGLDPRNDIKAFKPLPGPSMKQQPPAQAPPYVPGPPQQAPPQQQWNGQPGAPAQDMTGPPRQPEPPPIGDDDLPF</sequence>
<feature type="compositionally biased region" description="Low complexity" evidence="1">
    <location>
        <begin position="175"/>
        <end position="189"/>
    </location>
</feature>
<dbReference type="Pfam" id="PF05037">
    <property type="entry name" value="DUF669"/>
    <property type="match status" value="1"/>
</dbReference>
<feature type="compositionally biased region" description="Pro residues" evidence="1">
    <location>
        <begin position="161"/>
        <end position="174"/>
    </location>
</feature>
<reference evidence="4" key="1">
    <citation type="submission" date="2020-03" db="EMBL/GenBank/DDBJ databases">
        <title>The deep terrestrial virosphere.</title>
        <authorList>
            <person name="Holmfeldt K."/>
            <person name="Nilsson E."/>
            <person name="Simone D."/>
            <person name="Lopez-Fernandez M."/>
            <person name="Wu X."/>
            <person name="de Brujin I."/>
            <person name="Lundin D."/>
            <person name="Andersson A."/>
            <person name="Bertilsson S."/>
            <person name="Dopson M."/>
        </authorList>
    </citation>
    <scope>NUCLEOTIDE SEQUENCE</scope>
    <source>
        <strain evidence="3">MM415A00243</strain>
        <strain evidence="2">MM415B00422</strain>
        <strain evidence="4">TM448B01581</strain>
    </source>
</reference>
<dbReference type="EMBL" id="MT141535">
    <property type="protein sequence ID" value="QJA65276.1"/>
    <property type="molecule type" value="Genomic_DNA"/>
</dbReference>
<evidence type="ECO:0000256" key="1">
    <source>
        <dbReference type="SAM" id="MobiDB-lite"/>
    </source>
</evidence>